<dbReference type="Pfam" id="PF00069">
    <property type="entry name" value="Pkinase"/>
    <property type="match status" value="1"/>
</dbReference>
<dbReference type="KEGG" id="mbr:MONBRDRAFT_33116"/>
<dbReference type="eggNOG" id="KOG0666">
    <property type="taxonomic scope" value="Eukaryota"/>
</dbReference>
<dbReference type="SUPFAM" id="SSF56112">
    <property type="entry name" value="Protein kinase-like (PK-like)"/>
    <property type="match status" value="1"/>
</dbReference>
<dbReference type="GO" id="GO:0008353">
    <property type="term" value="F:RNA polymerase II CTD heptapeptide repeat kinase activity"/>
    <property type="evidence" value="ECO:0007669"/>
    <property type="project" value="UniProtKB-EC"/>
</dbReference>
<sequence length="577" mass="65426">MASKAFRQKMAQSVVDCSTIFANAGCVGQGTYGIVHKVYRLEGTRQLNRGCALRQEGDDLDDTTKPYALKGMVTSVSRTEGFSTANLRELALLRELHHDNVISLREAFIHSMTKEVWLLFDYAEYDLWWLCNDHRSANLRLQEPMLKSIMFQLLQGVHYLHEQWVLHRDLKPANVFLTRGGSIKIGDLGMARVFVAPPKAFSDVDPVVVTYWYRAPEIMLGAKHYTKAIDIWSIGCIFAELINLVPIFHVKNDQNSRDPYYAAQLEAIFKVLGMPDEQKWSLLKHMPRYPDLKRDFKTKASKFDDVLSKRMNEPESSTRLSLMRRMFHYDPEKRISADEALTAPWFKSVDRFDPKNCFAKATRAYPARELDKPSEVAAEAPSHGETFKHLHIALSRMPACLPSQQATGQNNIFVFTQMSMIKRLTFPTTTSTAVPSAPTRLRVQRLVPGDGWRVVHRSEPSQKDPVTRRTVIISASQSNPRPMLEALGFRHSASYLHRGAENIFASQVSVRLARVSNPSTKVELTPGHDLLECICIGTNAQEATRVLEMLASTLFPQVRLQKVDVHRSAALMTRAAR</sequence>
<keyword evidence="3" id="KW-0808">Transferase</keyword>
<dbReference type="Gene3D" id="2.40.320.10">
    <property type="entry name" value="Hypothetical Protein Pfu-838710-001"/>
    <property type="match status" value="1"/>
</dbReference>
<keyword evidence="2" id="KW-0723">Serine/threonine-protein kinase</keyword>
<protein>
    <recommendedName>
        <fullName evidence="10">Protein kinase domain-containing protein</fullName>
    </recommendedName>
</protein>
<evidence type="ECO:0000259" key="10">
    <source>
        <dbReference type="PROSITE" id="PS50011"/>
    </source>
</evidence>
<keyword evidence="12" id="KW-1185">Reference proteome</keyword>
<dbReference type="InParanoid" id="A9V3T0"/>
<dbReference type="Proteomes" id="UP000001357">
    <property type="component" value="Unassembled WGS sequence"/>
</dbReference>
<dbReference type="STRING" id="81824.A9V3T0"/>
<name>A9V3T0_MONBE</name>
<proteinExistence type="inferred from homology"/>
<comment type="catalytic activity">
    <reaction evidence="8">
        <text>L-seryl-[protein] + ATP = O-phospho-L-seryl-[protein] + ADP + H(+)</text>
        <dbReference type="Rhea" id="RHEA:17989"/>
        <dbReference type="Rhea" id="RHEA-COMP:9863"/>
        <dbReference type="Rhea" id="RHEA-COMP:11604"/>
        <dbReference type="ChEBI" id="CHEBI:15378"/>
        <dbReference type="ChEBI" id="CHEBI:29999"/>
        <dbReference type="ChEBI" id="CHEBI:30616"/>
        <dbReference type="ChEBI" id="CHEBI:83421"/>
        <dbReference type="ChEBI" id="CHEBI:456216"/>
        <dbReference type="EC" id="2.7.11.22"/>
    </reaction>
</comment>
<evidence type="ECO:0000256" key="4">
    <source>
        <dbReference type="ARBA" id="ARBA00022741"/>
    </source>
</evidence>
<feature type="domain" description="Protein kinase" evidence="10">
    <location>
        <begin position="21"/>
        <end position="346"/>
    </location>
</feature>
<dbReference type="InterPro" id="IPR000719">
    <property type="entry name" value="Prot_kinase_dom"/>
</dbReference>
<dbReference type="InterPro" id="IPR008271">
    <property type="entry name" value="Ser/Thr_kinase_AS"/>
</dbReference>
<evidence type="ECO:0000256" key="8">
    <source>
        <dbReference type="ARBA" id="ARBA00048367"/>
    </source>
</evidence>
<dbReference type="GO" id="GO:0005634">
    <property type="term" value="C:nucleus"/>
    <property type="evidence" value="ECO:0000318"/>
    <property type="project" value="GO_Central"/>
</dbReference>
<dbReference type="PROSITE" id="PS50011">
    <property type="entry name" value="PROTEIN_KINASE_DOM"/>
    <property type="match status" value="1"/>
</dbReference>
<evidence type="ECO:0000256" key="7">
    <source>
        <dbReference type="ARBA" id="ARBA00047811"/>
    </source>
</evidence>
<dbReference type="FunCoup" id="A9V3T0">
    <property type="interactions" value="1820"/>
</dbReference>
<dbReference type="AlphaFoldDB" id="A9V3T0"/>
<dbReference type="GO" id="GO:0005524">
    <property type="term" value="F:ATP binding"/>
    <property type="evidence" value="ECO:0007669"/>
    <property type="project" value="UniProtKB-KW"/>
</dbReference>
<evidence type="ECO:0000313" key="11">
    <source>
        <dbReference type="EMBL" id="EDQ87760.1"/>
    </source>
</evidence>
<evidence type="ECO:0000256" key="5">
    <source>
        <dbReference type="ARBA" id="ARBA00022777"/>
    </source>
</evidence>
<evidence type="ECO:0000256" key="2">
    <source>
        <dbReference type="ARBA" id="ARBA00022527"/>
    </source>
</evidence>
<dbReference type="Gene3D" id="3.30.200.20">
    <property type="entry name" value="Phosphorylase Kinase, domain 1"/>
    <property type="match status" value="1"/>
</dbReference>
<dbReference type="Gene3D" id="1.10.510.10">
    <property type="entry name" value="Transferase(Phosphotransferase) domain 1"/>
    <property type="match status" value="1"/>
</dbReference>
<gene>
    <name evidence="11" type="ORF">MONBRDRAFT_33116</name>
</gene>
<comment type="catalytic activity">
    <reaction evidence="9">
        <text>[DNA-directed RNA polymerase] + ATP = phospho-[DNA-directed RNA polymerase] + ADP + H(+)</text>
        <dbReference type="Rhea" id="RHEA:10216"/>
        <dbReference type="Rhea" id="RHEA-COMP:11321"/>
        <dbReference type="Rhea" id="RHEA-COMP:11322"/>
        <dbReference type="ChEBI" id="CHEBI:15378"/>
        <dbReference type="ChEBI" id="CHEBI:30616"/>
        <dbReference type="ChEBI" id="CHEBI:43176"/>
        <dbReference type="ChEBI" id="CHEBI:68546"/>
        <dbReference type="ChEBI" id="CHEBI:456216"/>
        <dbReference type="EC" id="2.7.11.23"/>
    </reaction>
</comment>
<dbReference type="PROSITE" id="PS00108">
    <property type="entry name" value="PROTEIN_KINASE_ST"/>
    <property type="match status" value="1"/>
</dbReference>
<dbReference type="EMBL" id="CH991557">
    <property type="protein sequence ID" value="EDQ87760.1"/>
    <property type="molecule type" value="Genomic_DNA"/>
</dbReference>
<keyword evidence="6" id="KW-0067">ATP-binding</keyword>
<dbReference type="PANTHER" id="PTHR24056">
    <property type="entry name" value="CELL DIVISION PROTEIN KINASE"/>
    <property type="match status" value="1"/>
</dbReference>
<organism evidence="11 12">
    <name type="scientific">Monosiga brevicollis</name>
    <name type="common">Choanoflagellate</name>
    <dbReference type="NCBI Taxonomy" id="81824"/>
    <lineage>
        <taxon>Eukaryota</taxon>
        <taxon>Choanoflagellata</taxon>
        <taxon>Craspedida</taxon>
        <taxon>Salpingoecidae</taxon>
        <taxon>Monosiga</taxon>
    </lineage>
</organism>
<comment type="catalytic activity">
    <reaction evidence="7">
        <text>L-threonyl-[protein] + ATP = O-phospho-L-threonyl-[protein] + ADP + H(+)</text>
        <dbReference type="Rhea" id="RHEA:46608"/>
        <dbReference type="Rhea" id="RHEA-COMP:11060"/>
        <dbReference type="Rhea" id="RHEA-COMP:11605"/>
        <dbReference type="ChEBI" id="CHEBI:15378"/>
        <dbReference type="ChEBI" id="CHEBI:30013"/>
        <dbReference type="ChEBI" id="CHEBI:30616"/>
        <dbReference type="ChEBI" id="CHEBI:61977"/>
        <dbReference type="ChEBI" id="CHEBI:456216"/>
        <dbReference type="EC" id="2.7.11.22"/>
    </reaction>
</comment>
<keyword evidence="5" id="KW-0418">Kinase</keyword>
<accession>A9V3T0</accession>
<reference evidence="11 12" key="1">
    <citation type="journal article" date="2008" name="Nature">
        <title>The genome of the choanoflagellate Monosiga brevicollis and the origin of metazoans.</title>
        <authorList>
            <consortium name="JGI Sequencing"/>
            <person name="King N."/>
            <person name="Westbrook M.J."/>
            <person name="Young S.L."/>
            <person name="Kuo A."/>
            <person name="Abedin M."/>
            <person name="Chapman J."/>
            <person name="Fairclough S."/>
            <person name="Hellsten U."/>
            <person name="Isogai Y."/>
            <person name="Letunic I."/>
            <person name="Marr M."/>
            <person name="Pincus D."/>
            <person name="Putnam N."/>
            <person name="Rokas A."/>
            <person name="Wright K.J."/>
            <person name="Zuzow R."/>
            <person name="Dirks W."/>
            <person name="Good M."/>
            <person name="Goodstein D."/>
            <person name="Lemons D."/>
            <person name="Li W."/>
            <person name="Lyons J.B."/>
            <person name="Morris A."/>
            <person name="Nichols S."/>
            <person name="Richter D.J."/>
            <person name="Salamov A."/>
            <person name="Bork P."/>
            <person name="Lim W.A."/>
            <person name="Manning G."/>
            <person name="Miller W.T."/>
            <person name="McGinnis W."/>
            <person name="Shapiro H."/>
            <person name="Tjian R."/>
            <person name="Grigoriev I.V."/>
            <person name="Rokhsar D."/>
        </authorList>
    </citation>
    <scope>NUCLEOTIDE SEQUENCE [LARGE SCALE GENOMIC DNA]</scope>
    <source>
        <strain evidence="12">MX1 / ATCC 50154</strain>
    </source>
</reference>
<comment type="similarity">
    <text evidence="1">Belongs to the protein kinase superfamily. CMGC Ser/Thr protein kinase family. CDC2/CDKX subfamily.</text>
</comment>
<dbReference type="InterPro" id="IPR050108">
    <property type="entry name" value="CDK"/>
</dbReference>
<dbReference type="GO" id="GO:0004693">
    <property type="term" value="F:cyclin-dependent protein serine/threonine kinase activity"/>
    <property type="evidence" value="ECO:0007669"/>
    <property type="project" value="UniProtKB-EC"/>
</dbReference>
<dbReference type="RefSeq" id="XP_001747293.1">
    <property type="nucleotide sequence ID" value="XM_001747241.1"/>
</dbReference>
<evidence type="ECO:0000256" key="6">
    <source>
        <dbReference type="ARBA" id="ARBA00022840"/>
    </source>
</evidence>
<evidence type="ECO:0000256" key="9">
    <source>
        <dbReference type="ARBA" id="ARBA00049280"/>
    </source>
</evidence>
<dbReference type="PANTHER" id="PTHR24056:SF495">
    <property type="entry name" value="CYCLIN-DEPENDENT KINASE 8-RELATED"/>
    <property type="match status" value="1"/>
</dbReference>
<evidence type="ECO:0000256" key="1">
    <source>
        <dbReference type="ARBA" id="ARBA00006485"/>
    </source>
</evidence>
<evidence type="ECO:0000313" key="12">
    <source>
        <dbReference type="Proteomes" id="UP000001357"/>
    </source>
</evidence>
<dbReference type="InterPro" id="IPR011009">
    <property type="entry name" value="Kinase-like_dom_sf"/>
</dbReference>
<dbReference type="GO" id="GO:0016592">
    <property type="term" value="C:mediator complex"/>
    <property type="evidence" value="ECO:0000318"/>
    <property type="project" value="GO_Central"/>
</dbReference>
<evidence type="ECO:0000256" key="3">
    <source>
        <dbReference type="ARBA" id="ARBA00022679"/>
    </source>
</evidence>
<dbReference type="SMART" id="SM00220">
    <property type="entry name" value="S_TKc"/>
    <property type="match status" value="1"/>
</dbReference>
<dbReference type="FunFam" id="1.10.510.10:FF:000785">
    <property type="entry name" value="CMGC/CDK/CDK8 protein kinase"/>
    <property type="match status" value="1"/>
</dbReference>
<keyword evidence="4" id="KW-0547">Nucleotide-binding</keyword>
<dbReference type="GeneID" id="5892560"/>
<dbReference type="GO" id="GO:0004674">
    <property type="term" value="F:protein serine/threonine kinase activity"/>
    <property type="evidence" value="ECO:0000318"/>
    <property type="project" value="GO_Central"/>
</dbReference>